<evidence type="ECO:0000313" key="2">
    <source>
        <dbReference type="Proteomes" id="UP000602381"/>
    </source>
</evidence>
<sequence length="106" mass="12103">MLPEPGCASCPDGRHQSPDRLQAHLEKENELLRREGELTEAVDVMREMFEAVESGEMKIVNGKLHIPRWPDIVSRIQRDERDRVSTPIRKLIALRLSRCATVETGT</sequence>
<gene>
    <name evidence="1" type="ORF">GCM10007972_04610</name>
</gene>
<reference evidence="2" key="1">
    <citation type="journal article" date="2019" name="Int. J. Syst. Evol. Microbiol.">
        <title>The Global Catalogue of Microorganisms (GCM) 10K type strain sequencing project: providing services to taxonomists for standard genome sequencing and annotation.</title>
        <authorList>
            <consortium name="The Broad Institute Genomics Platform"/>
            <consortium name="The Broad Institute Genome Sequencing Center for Infectious Disease"/>
            <person name="Wu L."/>
            <person name="Ma J."/>
        </authorList>
    </citation>
    <scope>NUCLEOTIDE SEQUENCE [LARGE SCALE GENOMIC DNA]</scope>
    <source>
        <strain evidence="2">JCM 17843</strain>
    </source>
</reference>
<accession>A0ABQ2L7V2</accession>
<dbReference type="RefSeq" id="WP_188873434.1">
    <property type="nucleotide sequence ID" value="NZ_BMOV01000001.1"/>
</dbReference>
<dbReference type="EMBL" id="BMOV01000001">
    <property type="protein sequence ID" value="GGO06351.1"/>
    <property type="molecule type" value="Genomic_DNA"/>
</dbReference>
<evidence type="ECO:0000313" key="1">
    <source>
        <dbReference type="EMBL" id="GGO06351.1"/>
    </source>
</evidence>
<proteinExistence type="predicted"/>
<name>A0ABQ2L7V2_9PROT</name>
<dbReference type="Proteomes" id="UP000602381">
    <property type="component" value="Unassembled WGS sequence"/>
</dbReference>
<comment type="caution">
    <text evidence="1">The sequence shown here is derived from an EMBL/GenBank/DDBJ whole genome shotgun (WGS) entry which is preliminary data.</text>
</comment>
<protein>
    <submittedName>
        <fullName evidence="1">Uncharacterized protein</fullName>
    </submittedName>
</protein>
<organism evidence="1 2">
    <name type="scientific">Iodidimonas muriae</name>
    <dbReference type="NCBI Taxonomy" id="261467"/>
    <lineage>
        <taxon>Bacteria</taxon>
        <taxon>Pseudomonadati</taxon>
        <taxon>Pseudomonadota</taxon>
        <taxon>Alphaproteobacteria</taxon>
        <taxon>Iodidimonadales</taxon>
        <taxon>Iodidimonadaceae</taxon>
        <taxon>Iodidimonas</taxon>
    </lineage>
</organism>
<keyword evidence="2" id="KW-1185">Reference proteome</keyword>